<sequence length="210" mass="23970">MPSMGSPSIPARRSTRRAARNAATRIAEMFAPQRRSTRLASLSDNSNGEEATSGGPTAAAATAAGGGSFDSAELHQRKRELKQQLKLYDLNFHTQHGRMPKKREKEPIRHLYESYNAYKDQISVIERGEEEEADGPPSEADMSSLRAEKATLYQTLRSYEREFCRQHNRQVSSFADIRQVASQYRRYKEIKRTLSNWIGRRCFSHGTSWR</sequence>
<evidence type="ECO:0000313" key="4">
    <source>
        <dbReference type="Proteomes" id="UP001530315"/>
    </source>
</evidence>
<evidence type="ECO:0000259" key="2">
    <source>
        <dbReference type="Pfam" id="PF26116"/>
    </source>
</evidence>
<dbReference type="PANTHER" id="PTHR15904:SF17">
    <property type="entry name" value="RHO-GAP DOMAIN-CONTAINING PROTEIN"/>
    <property type="match status" value="1"/>
</dbReference>
<dbReference type="Pfam" id="PF26116">
    <property type="entry name" value="FAM13A"/>
    <property type="match status" value="2"/>
</dbReference>
<accession>A0ABD3QWQ4</accession>
<feature type="domain" description="FAM13A-like" evidence="2">
    <location>
        <begin position="140"/>
        <end position="195"/>
    </location>
</feature>
<proteinExistence type="predicted"/>
<gene>
    <name evidence="3" type="ORF">ACHAW5_011198</name>
</gene>
<organism evidence="3 4">
    <name type="scientific">Stephanodiscus triporus</name>
    <dbReference type="NCBI Taxonomy" id="2934178"/>
    <lineage>
        <taxon>Eukaryota</taxon>
        <taxon>Sar</taxon>
        <taxon>Stramenopiles</taxon>
        <taxon>Ochrophyta</taxon>
        <taxon>Bacillariophyta</taxon>
        <taxon>Coscinodiscophyceae</taxon>
        <taxon>Thalassiosirophycidae</taxon>
        <taxon>Stephanodiscales</taxon>
        <taxon>Stephanodiscaceae</taxon>
        <taxon>Stephanodiscus</taxon>
    </lineage>
</organism>
<dbReference type="Gene3D" id="1.10.10.1460">
    <property type="match status" value="1"/>
</dbReference>
<name>A0ABD3QWQ4_9STRA</name>
<evidence type="ECO:0000256" key="1">
    <source>
        <dbReference type="SAM" id="MobiDB-lite"/>
    </source>
</evidence>
<dbReference type="InterPro" id="IPR059029">
    <property type="entry name" value="FAM13A_dom"/>
</dbReference>
<feature type="compositionally biased region" description="Low complexity" evidence="1">
    <location>
        <begin position="48"/>
        <end position="63"/>
    </location>
</feature>
<dbReference type="PANTHER" id="PTHR15904">
    <property type="entry name" value="FAM13"/>
    <property type="match status" value="1"/>
</dbReference>
<dbReference type="EMBL" id="JALLAZ020000072">
    <property type="protein sequence ID" value="KAL3804623.1"/>
    <property type="molecule type" value="Genomic_DNA"/>
</dbReference>
<evidence type="ECO:0000313" key="3">
    <source>
        <dbReference type="EMBL" id="KAL3804623.1"/>
    </source>
</evidence>
<reference evidence="3 4" key="1">
    <citation type="submission" date="2024-10" db="EMBL/GenBank/DDBJ databases">
        <title>Updated reference genomes for cyclostephanoid diatoms.</title>
        <authorList>
            <person name="Roberts W.R."/>
            <person name="Alverson A.J."/>
        </authorList>
    </citation>
    <scope>NUCLEOTIDE SEQUENCE [LARGE SCALE GENOMIC DNA]</scope>
    <source>
        <strain evidence="3 4">AJA276-08</strain>
    </source>
</reference>
<dbReference type="Proteomes" id="UP001530315">
    <property type="component" value="Unassembled WGS sequence"/>
</dbReference>
<protein>
    <recommendedName>
        <fullName evidence="2">FAM13A-like domain-containing protein</fullName>
    </recommendedName>
</protein>
<keyword evidence="4" id="KW-1185">Reference proteome</keyword>
<dbReference type="InterPro" id="IPR039102">
    <property type="entry name" value="FAM13"/>
</dbReference>
<comment type="caution">
    <text evidence="3">The sequence shown here is derived from an EMBL/GenBank/DDBJ whole genome shotgun (WGS) entry which is preliminary data.</text>
</comment>
<feature type="domain" description="FAM13A-like" evidence="2">
    <location>
        <begin position="72"/>
        <end position="127"/>
    </location>
</feature>
<feature type="region of interest" description="Disordered" evidence="1">
    <location>
        <begin position="1"/>
        <end position="72"/>
    </location>
</feature>
<dbReference type="AlphaFoldDB" id="A0ABD3QWQ4"/>